<gene>
    <name evidence="4" type="ORF">BECKFM1743A_GA0114220_105643</name>
    <name evidence="5" type="ORF">BECKFM1743B_GA0114221_1004110</name>
    <name evidence="3" type="ORF">BECKFM1743C_GA0114222_105253</name>
</gene>
<name>A0A450VRT8_9GAMM</name>
<evidence type="ECO:0000256" key="1">
    <source>
        <dbReference type="SAM" id="MobiDB-lite"/>
    </source>
</evidence>
<feature type="transmembrane region" description="Helical" evidence="2">
    <location>
        <begin position="263"/>
        <end position="282"/>
    </location>
</feature>
<evidence type="ECO:0000313" key="4">
    <source>
        <dbReference type="EMBL" id="VFJ70863.1"/>
    </source>
</evidence>
<evidence type="ECO:0000256" key="2">
    <source>
        <dbReference type="SAM" id="Phobius"/>
    </source>
</evidence>
<dbReference type="EMBL" id="CAADFA010000525">
    <property type="protein sequence ID" value="VFJ69517.1"/>
    <property type="molecule type" value="Genomic_DNA"/>
</dbReference>
<keyword evidence="2" id="KW-0812">Transmembrane</keyword>
<proteinExistence type="predicted"/>
<evidence type="ECO:0008006" key="6">
    <source>
        <dbReference type="Google" id="ProtNLM"/>
    </source>
</evidence>
<organism evidence="5">
    <name type="scientific">Candidatus Kentrum sp. FM</name>
    <dbReference type="NCBI Taxonomy" id="2126340"/>
    <lineage>
        <taxon>Bacteria</taxon>
        <taxon>Pseudomonadati</taxon>
        <taxon>Pseudomonadota</taxon>
        <taxon>Gammaproteobacteria</taxon>
        <taxon>Candidatus Kentrum</taxon>
    </lineage>
</organism>
<evidence type="ECO:0000313" key="5">
    <source>
        <dbReference type="EMBL" id="VFK07486.1"/>
    </source>
</evidence>
<accession>A0A450VRT8</accession>
<keyword evidence="2" id="KW-1133">Transmembrane helix</keyword>
<sequence>MTLRGKDILSPLKALTRVRARPNSDGHDDEPRAGDPSGVTFVHSTDTLAEARAGDRLVIVGELVFTLLGGGDSQPPGDRFIAQPDRPAGSFRWRFGKTGGKIKVWVNKALFRNAVPMHRFRAFSMLDYYTTWAMAQRHGLIAIGGYSPEEDGETEEHTILYVLAVDEKGTVVALDEQSLPSQRYQEDYFYSELTLLLEELGQNYPEYPLAWLAPLAPCPKTQRMEYAERFPAGFEYVDGRLFEKTRPAHRIRDPEYVSFSERYGLSFAIVILALLIPIVPYWQLYTESVAERENFESARQRLHEHIQSQLGPVRANTVPLHPDAIKQRKVYIEKAMQQSQRLGFLFHFLSKVAKIEDAIVREVEIPLRFSSPRATVYLGDDPRLKYDPGRVIRMDIALPSEEGRALEQGEELLEALHRHTHMTLFIRPAEWVEEKINEHDYRRYTLIVPF</sequence>
<dbReference type="EMBL" id="CAADFL010000041">
    <property type="protein sequence ID" value="VFK07486.1"/>
    <property type="molecule type" value="Genomic_DNA"/>
</dbReference>
<feature type="region of interest" description="Disordered" evidence="1">
    <location>
        <begin position="18"/>
        <end position="38"/>
    </location>
</feature>
<protein>
    <recommendedName>
        <fullName evidence="6">Pilin accessory protein (PilO)</fullName>
    </recommendedName>
</protein>
<dbReference type="EMBL" id="CAADEZ010000564">
    <property type="protein sequence ID" value="VFJ70863.1"/>
    <property type="molecule type" value="Genomic_DNA"/>
</dbReference>
<feature type="compositionally biased region" description="Basic and acidic residues" evidence="1">
    <location>
        <begin position="22"/>
        <end position="33"/>
    </location>
</feature>
<keyword evidence="2" id="KW-0472">Membrane</keyword>
<reference evidence="5" key="1">
    <citation type="submission" date="2019-02" db="EMBL/GenBank/DDBJ databases">
        <authorList>
            <person name="Gruber-Vodicka R. H."/>
            <person name="Seah K. B. B."/>
        </authorList>
    </citation>
    <scope>NUCLEOTIDE SEQUENCE</scope>
    <source>
        <strain evidence="4">BECK_BZ163</strain>
        <strain evidence="5">BECK_BZ164</strain>
        <strain evidence="3">BECK_BZ165</strain>
    </source>
</reference>
<dbReference type="AlphaFoldDB" id="A0A450VRT8"/>
<evidence type="ECO:0000313" key="3">
    <source>
        <dbReference type="EMBL" id="VFJ69517.1"/>
    </source>
</evidence>